<dbReference type="Pfam" id="PF00366">
    <property type="entry name" value="Ribosomal_S17"/>
    <property type="match status" value="1"/>
</dbReference>
<protein>
    <submittedName>
        <fullName evidence="6 7">RHTO0S02e13058g1_1</fullName>
    </submittedName>
</protein>
<dbReference type="PROSITE" id="PS00056">
    <property type="entry name" value="RIBOSOMAL_S17"/>
    <property type="match status" value="1"/>
</dbReference>
<keyword evidence="3 4" id="KW-0687">Ribonucleoprotein</keyword>
<dbReference type="SUPFAM" id="SSF50249">
    <property type="entry name" value="Nucleic acid-binding proteins"/>
    <property type="match status" value="1"/>
</dbReference>
<dbReference type="Gene3D" id="2.40.50.1000">
    <property type="match status" value="1"/>
</dbReference>
<proteinExistence type="inferred from homology"/>
<comment type="similarity">
    <text evidence="1 4">Belongs to the universal ribosomal protein uS17 family.</text>
</comment>
<dbReference type="PANTHER" id="PTHR10744:SF9">
    <property type="entry name" value="40S RIBOSOMAL PROTEIN S11-RELATED"/>
    <property type="match status" value="1"/>
</dbReference>
<evidence type="ECO:0000313" key="6">
    <source>
        <dbReference type="EMBL" id="CDR37295.1"/>
    </source>
</evidence>
<dbReference type="GO" id="GO:0006412">
    <property type="term" value="P:translation"/>
    <property type="evidence" value="ECO:0007669"/>
    <property type="project" value="InterPro"/>
</dbReference>
<dbReference type="OMA" id="DYEKCPF"/>
<gene>
    <name evidence="7" type="primary">FGENESH: predicted gene_5.124</name>
    <name evidence="7" type="ORF">BN2166_0025790</name>
    <name evidence="6" type="ORF">RHTO0S_02e13058g</name>
</gene>
<dbReference type="STRING" id="5286.A0A061AI94"/>
<dbReference type="Pfam" id="PF16205">
    <property type="entry name" value="Ribosomal_S17_N"/>
    <property type="match status" value="1"/>
</dbReference>
<dbReference type="AlphaFoldDB" id="A0A061AI94"/>
<dbReference type="CDD" id="cd00364">
    <property type="entry name" value="Ribosomal_uS17"/>
    <property type="match status" value="1"/>
</dbReference>
<keyword evidence="8" id="KW-1185">Reference proteome</keyword>
<accession>A0A061AI94</accession>
<dbReference type="InterPro" id="IPR019979">
    <property type="entry name" value="Ribosomal_uS17_CS"/>
</dbReference>
<reference evidence="6" key="1">
    <citation type="journal article" date="2014" name="Genome Announc.">
        <title>Draft genome sequence of Rhodosporidium toruloides CECT1137, an oleaginous yeast of biotechnological interest.</title>
        <authorList>
            <person name="Morin N."/>
            <person name="Calcas X."/>
            <person name="Devillers H."/>
            <person name="Durrens P."/>
            <person name="Sherman D.J."/>
            <person name="Nicaud J.-M."/>
            <person name="Neuveglise C."/>
        </authorList>
    </citation>
    <scope>NUCLEOTIDE SEQUENCE</scope>
    <source>
        <strain evidence="6">CECT1137</strain>
    </source>
</reference>
<dbReference type="PRINTS" id="PR00973">
    <property type="entry name" value="RIBOSOMALS17"/>
</dbReference>
<sequence length="153" mass="17631">MAEQVEKSFQKQPLFHNAKVATTSRKVAGKDRRWYKEVGLGFKTPREAIEGTYIDKKCPFTGLVSIRGRILTGKVISTKMTRTIIIRREYLHFVPKYSRYEKRHKNVAVHCSPAFRVEVGDIVTVGQCRPLSKTVRFNVLRVAAQRQKGFSKF</sequence>
<reference evidence="7 8" key="2">
    <citation type="submission" date="2015-07" db="EMBL/GenBank/DDBJ databases">
        <authorList>
            <person name="Cajimat M.N.B."/>
            <person name="Milazzo M.L."/>
            <person name="Fulhorst C.F."/>
        </authorList>
    </citation>
    <scope>NUCLEOTIDE SEQUENCE [LARGE SCALE GENOMIC DNA]</scope>
    <source>
        <strain evidence="7">Single colony</strain>
    </source>
</reference>
<evidence type="ECO:0000256" key="4">
    <source>
        <dbReference type="RuleBase" id="RU003872"/>
    </source>
</evidence>
<evidence type="ECO:0000256" key="3">
    <source>
        <dbReference type="ARBA" id="ARBA00023274"/>
    </source>
</evidence>
<dbReference type="EMBL" id="CWKI01000005">
    <property type="protein sequence ID" value="CTR06718.1"/>
    <property type="molecule type" value="Genomic_DNA"/>
</dbReference>
<keyword evidence="2 4" id="KW-0689">Ribosomal protein</keyword>
<evidence type="ECO:0000259" key="5">
    <source>
        <dbReference type="Pfam" id="PF16205"/>
    </source>
</evidence>
<dbReference type="GO" id="GO:0022627">
    <property type="term" value="C:cytosolic small ribosomal subunit"/>
    <property type="evidence" value="ECO:0007669"/>
    <property type="project" value="TreeGrafter"/>
</dbReference>
<evidence type="ECO:0000313" key="8">
    <source>
        <dbReference type="Proteomes" id="UP000199069"/>
    </source>
</evidence>
<feature type="domain" description="Small ribosomal subunit protein uS17 N-terminal" evidence="5">
    <location>
        <begin position="4"/>
        <end position="71"/>
    </location>
</feature>
<dbReference type="NCBIfam" id="TIGR03630">
    <property type="entry name" value="uS17_arch"/>
    <property type="match status" value="1"/>
</dbReference>
<dbReference type="InterPro" id="IPR032440">
    <property type="entry name" value="Ribosomal_uS17_N"/>
</dbReference>
<dbReference type="InterPro" id="IPR012340">
    <property type="entry name" value="NA-bd_OB-fold"/>
</dbReference>
<dbReference type="InterPro" id="IPR000266">
    <property type="entry name" value="Ribosomal_uS17"/>
</dbReference>
<dbReference type="EMBL" id="LK052937">
    <property type="protein sequence ID" value="CDR37295.1"/>
    <property type="molecule type" value="Genomic_DNA"/>
</dbReference>
<dbReference type="GO" id="GO:0003735">
    <property type="term" value="F:structural constituent of ribosome"/>
    <property type="evidence" value="ECO:0007669"/>
    <property type="project" value="InterPro"/>
</dbReference>
<dbReference type="Proteomes" id="UP000199069">
    <property type="component" value="Unassembled WGS sequence"/>
</dbReference>
<evidence type="ECO:0000313" key="7">
    <source>
        <dbReference type="EMBL" id="CTR06718.1"/>
    </source>
</evidence>
<evidence type="ECO:0000256" key="1">
    <source>
        <dbReference type="ARBA" id="ARBA00010254"/>
    </source>
</evidence>
<dbReference type="FunFam" id="2.40.50.1000:FF:000001">
    <property type="entry name" value="40S ribosomal protein S11"/>
    <property type="match status" value="1"/>
</dbReference>
<dbReference type="InterPro" id="IPR028333">
    <property type="entry name" value="Ribosomal_uS17_arc/euk"/>
</dbReference>
<name>A0A061AI94_RHOTO</name>
<dbReference type="OrthoDB" id="10254436at2759"/>
<dbReference type="PANTHER" id="PTHR10744">
    <property type="entry name" value="40S RIBOSOMAL PROTEIN S11 FAMILY MEMBER"/>
    <property type="match status" value="1"/>
</dbReference>
<organism evidence="6">
    <name type="scientific">Rhodotorula toruloides</name>
    <name type="common">Yeast</name>
    <name type="synonym">Rhodosporidium toruloides</name>
    <dbReference type="NCBI Taxonomy" id="5286"/>
    <lineage>
        <taxon>Eukaryota</taxon>
        <taxon>Fungi</taxon>
        <taxon>Dikarya</taxon>
        <taxon>Basidiomycota</taxon>
        <taxon>Pucciniomycotina</taxon>
        <taxon>Microbotryomycetes</taxon>
        <taxon>Sporidiobolales</taxon>
        <taxon>Sporidiobolaceae</taxon>
        <taxon>Rhodotorula</taxon>
    </lineage>
</organism>
<evidence type="ECO:0000256" key="2">
    <source>
        <dbReference type="ARBA" id="ARBA00022980"/>
    </source>
</evidence>